<evidence type="ECO:0000313" key="2">
    <source>
        <dbReference type="Proteomes" id="UP000886520"/>
    </source>
</evidence>
<dbReference type="EMBL" id="JABFUD020000021">
    <property type="protein sequence ID" value="KAI5063389.1"/>
    <property type="molecule type" value="Genomic_DNA"/>
</dbReference>
<comment type="caution">
    <text evidence="1">The sequence shown here is derived from an EMBL/GenBank/DDBJ whole genome shotgun (WGS) entry which is preliminary data.</text>
</comment>
<organism evidence="1 2">
    <name type="scientific">Adiantum capillus-veneris</name>
    <name type="common">Maidenhair fern</name>
    <dbReference type="NCBI Taxonomy" id="13818"/>
    <lineage>
        <taxon>Eukaryota</taxon>
        <taxon>Viridiplantae</taxon>
        <taxon>Streptophyta</taxon>
        <taxon>Embryophyta</taxon>
        <taxon>Tracheophyta</taxon>
        <taxon>Polypodiopsida</taxon>
        <taxon>Polypodiidae</taxon>
        <taxon>Polypodiales</taxon>
        <taxon>Pteridineae</taxon>
        <taxon>Pteridaceae</taxon>
        <taxon>Vittarioideae</taxon>
        <taxon>Adiantum</taxon>
    </lineage>
</organism>
<keyword evidence="2" id="KW-1185">Reference proteome</keyword>
<dbReference type="Proteomes" id="UP000886520">
    <property type="component" value="Chromosome 21"/>
</dbReference>
<protein>
    <submittedName>
        <fullName evidence="1">Uncharacterized protein</fullName>
    </submittedName>
</protein>
<gene>
    <name evidence="1" type="ORF">GOP47_0021936</name>
</gene>
<proteinExistence type="predicted"/>
<evidence type="ECO:0000313" key="1">
    <source>
        <dbReference type="EMBL" id="KAI5063389.1"/>
    </source>
</evidence>
<dbReference type="AlphaFoldDB" id="A0A9D4UA48"/>
<reference evidence="1" key="1">
    <citation type="submission" date="2021-01" db="EMBL/GenBank/DDBJ databases">
        <title>Adiantum capillus-veneris genome.</title>
        <authorList>
            <person name="Fang Y."/>
            <person name="Liao Q."/>
        </authorList>
    </citation>
    <scope>NUCLEOTIDE SEQUENCE</scope>
    <source>
        <strain evidence="1">H3</strain>
        <tissue evidence="1">Leaf</tissue>
    </source>
</reference>
<accession>A0A9D4UA48</accession>
<sequence>MDTQDDNPMYSEAEYETLVSRFSQHLNMNHMSQPLGIEISLEIGNRHVLAFNARPPPLAPCQRPSQFSSQFSAFQTPSVLSKLVLVDEVKQLLGGRSLWRASAKHEDTFGRLLLIDPQRREKHEDFYQDARGVSSLRGICLRMTLL</sequence>
<name>A0A9D4UA48_ADICA</name>